<reference evidence="1" key="1">
    <citation type="submission" date="2020-04" db="EMBL/GenBank/DDBJ databases">
        <title>Deep metagenomics examines the oral microbiome during advanced dental caries in children, revealing novel taxa and co-occurrences with host molecules.</title>
        <authorList>
            <person name="Baker J.L."/>
            <person name="Morton J.T."/>
            <person name="Dinis M."/>
            <person name="Alvarez R."/>
            <person name="Tran N.C."/>
            <person name="Knight R."/>
            <person name="Edlund A."/>
        </authorList>
    </citation>
    <scope>NUCLEOTIDE SEQUENCE</scope>
    <source>
        <strain evidence="1">JCVI_23_bin.11</strain>
    </source>
</reference>
<gene>
    <name evidence="1" type="ORF">HXM94_00055</name>
</gene>
<name>A0A930E2Z7_9FIRM</name>
<dbReference type="AlphaFoldDB" id="A0A930E2Z7"/>
<dbReference type="Proteomes" id="UP000758611">
    <property type="component" value="Unassembled WGS sequence"/>
</dbReference>
<accession>A0A930E2Z7</accession>
<proteinExistence type="predicted"/>
<comment type="caution">
    <text evidence="1">The sequence shown here is derived from an EMBL/GenBank/DDBJ whole genome shotgun (WGS) entry which is preliminary data.</text>
</comment>
<evidence type="ECO:0000313" key="2">
    <source>
        <dbReference type="Proteomes" id="UP000758611"/>
    </source>
</evidence>
<organism evidence="1 2">
    <name type="scientific">Parvimonas micra</name>
    <dbReference type="NCBI Taxonomy" id="33033"/>
    <lineage>
        <taxon>Bacteria</taxon>
        <taxon>Bacillati</taxon>
        <taxon>Bacillota</taxon>
        <taxon>Tissierellia</taxon>
        <taxon>Tissierellales</taxon>
        <taxon>Peptoniphilaceae</taxon>
        <taxon>Parvimonas</taxon>
    </lineage>
</organism>
<dbReference type="EMBL" id="JABZRE010000001">
    <property type="protein sequence ID" value="MBF1306181.1"/>
    <property type="molecule type" value="Genomic_DNA"/>
</dbReference>
<protein>
    <submittedName>
        <fullName evidence="1">Uncharacterized protein</fullName>
    </submittedName>
</protein>
<sequence length="88" mass="10173">MYEISSSKKHGKSLYGLSEFSDELTIFIDALTFYSSEINQLKIESVPFLKRAWLKKEKRRLDEHGYLSISNSKNTNVIKEGLGCFISY</sequence>
<dbReference type="RefSeq" id="WP_278476570.1">
    <property type="nucleotide sequence ID" value="NZ_JABZRE010000001.1"/>
</dbReference>
<evidence type="ECO:0000313" key="1">
    <source>
        <dbReference type="EMBL" id="MBF1306181.1"/>
    </source>
</evidence>